<sequence>MSREEFAESEYQYLVQEMRRMVKTKFDKLHERLDRVEKRDQQAQMSSNQKVDSRASRRYTSNDYSRRDYDRDSFSSRNSRRREADFDFESFREDVQDERYTSSRAPKKIATERSSRRIVRESYVCLISFVPFGRGKPSKKKYCPLDNRFDLRTSRFEDGGNDVSTRGTSLNANHESIKLPKGPMTRARTKKIQDALSALVLRIWDDNKVHDIGGAKDNALKTPCTLLQFDLSSSPAPHAPFSSHQLT</sequence>
<feature type="region of interest" description="Disordered" evidence="1">
    <location>
        <begin position="33"/>
        <end position="76"/>
    </location>
</feature>
<dbReference type="Proteomes" id="UP001358586">
    <property type="component" value="Chromosome 10"/>
</dbReference>
<reference evidence="2 3" key="1">
    <citation type="submission" date="2023-03" db="EMBL/GenBank/DDBJ databases">
        <title>WGS of Gossypium arboreum.</title>
        <authorList>
            <person name="Yu D."/>
        </authorList>
    </citation>
    <scope>NUCLEOTIDE SEQUENCE [LARGE SCALE GENOMIC DNA]</scope>
    <source>
        <tissue evidence="2">Leaf</tissue>
    </source>
</reference>
<organism evidence="2 3">
    <name type="scientific">Gossypium arboreum</name>
    <name type="common">Tree cotton</name>
    <name type="synonym">Gossypium nanking</name>
    <dbReference type="NCBI Taxonomy" id="29729"/>
    <lineage>
        <taxon>Eukaryota</taxon>
        <taxon>Viridiplantae</taxon>
        <taxon>Streptophyta</taxon>
        <taxon>Embryophyta</taxon>
        <taxon>Tracheophyta</taxon>
        <taxon>Spermatophyta</taxon>
        <taxon>Magnoliopsida</taxon>
        <taxon>eudicotyledons</taxon>
        <taxon>Gunneridae</taxon>
        <taxon>Pentapetalae</taxon>
        <taxon>rosids</taxon>
        <taxon>malvids</taxon>
        <taxon>Malvales</taxon>
        <taxon>Malvaceae</taxon>
        <taxon>Malvoideae</taxon>
        <taxon>Gossypium</taxon>
    </lineage>
</organism>
<proteinExistence type="predicted"/>
<evidence type="ECO:0000313" key="3">
    <source>
        <dbReference type="Proteomes" id="UP001358586"/>
    </source>
</evidence>
<keyword evidence="3" id="KW-1185">Reference proteome</keyword>
<dbReference type="EMBL" id="JARKNE010000010">
    <property type="protein sequence ID" value="KAK5794080.1"/>
    <property type="molecule type" value="Genomic_DNA"/>
</dbReference>
<comment type="caution">
    <text evidence="2">The sequence shown here is derived from an EMBL/GenBank/DDBJ whole genome shotgun (WGS) entry which is preliminary data.</text>
</comment>
<evidence type="ECO:0000313" key="2">
    <source>
        <dbReference type="EMBL" id="KAK5794080.1"/>
    </source>
</evidence>
<accession>A0ABR0NGV5</accession>
<feature type="compositionally biased region" description="Basic and acidic residues" evidence="1">
    <location>
        <begin position="64"/>
        <end position="74"/>
    </location>
</feature>
<evidence type="ECO:0000256" key="1">
    <source>
        <dbReference type="SAM" id="MobiDB-lite"/>
    </source>
</evidence>
<gene>
    <name evidence="2" type="ORF">PVK06_035277</name>
</gene>
<protein>
    <submittedName>
        <fullName evidence="2">Uncharacterized protein</fullName>
    </submittedName>
</protein>
<name>A0ABR0NGV5_GOSAR</name>